<dbReference type="EMBL" id="AHKF01000016">
    <property type="protein sequence ID" value="EIA09192.1"/>
    <property type="molecule type" value="Genomic_DNA"/>
</dbReference>
<sequence length="170" mass="20138">MYPENEITLRLRFKQDIQENSTSLLSKFEKNSNIKSENFTIKMSDNHIWLDIVPSKRKYWTPHLHLELEPKSDSETHIRGLFGPDPTLWTFFMFLHFILAALFFIFGAMAYSDYILKNSITVDISIMVLMTIFWFSLYYLAKVIRKKGSQQMKELDVYFNTIIKSTNNDT</sequence>
<keyword evidence="3" id="KW-1185">Reference proteome</keyword>
<dbReference type="OrthoDB" id="1451346at2"/>
<evidence type="ECO:0000313" key="3">
    <source>
        <dbReference type="Proteomes" id="UP000005566"/>
    </source>
</evidence>
<evidence type="ECO:0000313" key="2">
    <source>
        <dbReference type="EMBL" id="EIA09192.1"/>
    </source>
</evidence>
<dbReference type="STRING" id="1086011.HJ01_01578"/>
<dbReference type="PATRIC" id="fig|1086011.3.peg.1544"/>
<feature type="transmembrane region" description="Helical" evidence="1">
    <location>
        <begin position="124"/>
        <end position="141"/>
    </location>
</feature>
<evidence type="ECO:0000256" key="1">
    <source>
        <dbReference type="SAM" id="Phobius"/>
    </source>
</evidence>
<accession>H7FQR2</accession>
<dbReference type="RefSeq" id="WP_007137755.1">
    <property type="nucleotide sequence ID" value="NZ_AHKF01000016.1"/>
</dbReference>
<proteinExistence type="predicted"/>
<dbReference type="eggNOG" id="ENOG502ZWR1">
    <property type="taxonomic scope" value="Bacteria"/>
</dbReference>
<keyword evidence="1" id="KW-0472">Membrane</keyword>
<feature type="transmembrane region" description="Helical" evidence="1">
    <location>
        <begin position="88"/>
        <end position="112"/>
    </location>
</feature>
<dbReference type="Proteomes" id="UP000005566">
    <property type="component" value="Unassembled WGS sequence"/>
</dbReference>
<name>H7FQR2_FLAFP</name>
<protein>
    <submittedName>
        <fullName evidence="2">Uncharacterized protein</fullName>
    </submittedName>
</protein>
<organism evidence="2 3">
    <name type="scientific">Flavobacterium frigoris (strain PS1)</name>
    <dbReference type="NCBI Taxonomy" id="1086011"/>
    <lineage>
        <taxon>Bacteria</taxon>
        <taxon>Pseudomonadati</taxon>
        <taxon>Bacteroidota</taxon>
        <taxon>Flavobacteriia</taxon>
        <taxon>Flavobacteriales</taxon>
        <taxon>Flavobacteriaceae</taxon>
        <taxon>Flavobacterium</taxon>
    </lineage>
</organism>
<dbReference type="AlphaFoldDB" id="H7FQR2"/>
<keyword evidence="1" id="KW-1133">Transmembrane helix</keyword>
<keyword evidence="1" id="KW-0812">Transmembrane</keyword>
<reference evidence="2 3" key="1">
    <citation type="journal article" date="2014" name="Acta Crystallogr. D">
        <title>Structure-based characterization and antifreeze properties of a hyperactive ice-binding protein from the Antarctic bacterium Flavobacterium frigoris PS1.</title>
        <authorList>
            <person name="Do H."/>
            <person name="Kim S.J."/>
            <person name="Kim H.J."/>
            <person name="Lee J.H."/>
        </authorList>
    </citation>
    <scope>NUCLEOTIDE SEQUENCE [LARGE SCALE GENOMIC DNA]</scope>
    <source>
        <strain evidence="2 3">PS1</strain>
    </source>
</reference>
<comment type="caution">
    <text evidence="2">The sequence shown here is derived from an EMBL/GenBank/DDBJ whole genome shotgun (WGS) entry which is preliminary data.</text>
</comment>
<gene>
    <name evidence="2" type="ORF">HJ01_01578</name>
</gene>